<feature type="domain" description="AMP-binding enzyme C-terminal" evidence="2">
    <location>
        <begin position="411"/>
        <end position="489"/>
    </location>
</feature>
<dbReference type="PANTHER" id="PTHR24096">
    <property type="entry name" value="LONG-CHAIN-FATTY-ACID--COA LIGASE"/>
    <property type="match status" value="1"/>
</dbReference>
<evidence type="ECO:0000313" key="4">
    <source>
        <dbReference type="Proteomes" id="UP001589693"/>
    </source>
</evidence>
<dbReference type="RefSeq" id="WP_377852934.1">
    <property type="nucleotide sequence ID" value="NZ_JBHLZU010000014.1"/>
</dbReference>
<dbReference type="InterPro" id="IPR025110">
    <property type="entry name" value="AMP-bd_C"/>
</dbReference>
<sequence length="529" mass="56317">MTRPDKPAIVMDDRCVTYGELDEQVTRMAHLLRSALAPGERIAVLLDTCPEYLVTCLAAELAGIDFTPVNVRLTADEAAYIVNDSGARLVVTSTGAAALATALVGRTPQVSRRLAVGGPIEGHQDFAEALAAQPTTPLAQGRVGRTVVYSSGTTGRPKGILAERPTTGGPGDWFVPMLADRFGATADSVGLTPGPLHHGAPLRWSRATLKLGATLVLLSRFDRRGLLEAVERHKVTHLQLVPAMMLRVLKLSPQVRAGYDLSSLRAVMHTAAPCPSEVRAEWISWLGEKVWDVYTSSEGFGWTIISAGETAGRPGSVGRPVNCEIRACDDAGNELPPGRTGVLWYSGPDGAPTPNRIAYHNAPEKTAALYNKRGWATVGDIGHVDEDGYVYLTDRRSDVVVAGGVNVYPREAEDALLAHPAVADAAVIGVPDALMGERLLAVVEPVDSAETGPALAAELIAFCRGRIAAFKCPRNVEFVDRLPRGADGKLRRRQVRDAYRAGADKGIAMVINGSKLCTCCRGGSRVGSK</sequence>
<dbReference type="Gene3D" id="3.30.300.30">
    <property type="match status" value="1"/>
</dbReference>
<feature type="domain" description="AMP-dependent synthetase/ligase" evidence="1">
    <location>
        <begin position="3"/>
        <end position="349"/>
    </location>
</feature>
<gene>
    <name evidence="3" type="ORF">ACFFQA_16990</name>
</gene>
<dbReference type="Proteomes" id="UP001589693">
    <property type="component" value="Unassembled WGS sequence"/>
</dbReference>
<dbReference type="InterPro" id="IPR042099">
    <property type="entry name" value="ANL_N_sf"/>
</dbReference>
<evidence type="ECO:0000259" key="1">
    <source>
        <dbReference type="Pfam" id="PF00501"/>
    </source>
</evidence>
<dbReference type="Gene3D" id="3.40.50.12780">
    <property type="entry name" value="N-terminal domain of ligase-like"/>
    <property type="match status" value="1"/>
</dbReference>
<accession>A0ABV5ZXN1</accession>
<reference evidence="3 4" key="1">
    <citation type="submission" date="2024-09" db="EMBL/GenBank/DDBJ databases">
        <authorList>
            <person name="Sun Q."/>
            <person name="Mori K."/>
        </authorList>
    </citation>
    <scope>NUCLEOTIDE SEQUENCE [LARGE SCALE GENOMIC DNA]</scope>
    <source>
        <strain evidence="3 4">TBRC 7907</strain>
    </source>
</reference>
<dbReference type="InterPro" id="IPR000873">
    <property type="entry name" value="AMP-dep_synth/lig_dom"/>
</dbReference>
<evidence type="ECO:0000259" key="2">
    <source>
        <dbReference type="Pfam" id="PF13193"/>
    </source>
</evidence>
<comment type="caution">
    <text evidence="3">The sequence shown here is derived from an EMBL/GenBank/DDBJ whole genome shotgun (WGS) entry which is preliminary data.</text>
</comment>
<dbReference type="SUPFAM" id="SSF56801">
    <property type="entry name" value="Acetyl-CoA synthetase-like"/>
    <property type="match status" value="1"/>
</dbReference>
<organism evidence="3 4">
    <name type="scientific">Allokutzneria oryzae</name>
    <dbReference type="NCBI Taxonomy" id="1378989"/>
    <lineage>
        <taxon>Bacteria</taxon>
        <taxon>Bacillati</taxon>
        <taxon>Actinomycetota</taxon>
        <taxon>Actinomycetes</taxon>
        <taxon>Pseudonocardiales</taxon>
        <taxon>Pseudonocardiaceae</taxon>
        <taxon>Allokutzneria</taxon>
    </lineage>
</organism>
<dbReference type="PANTHER" id="PTHR24096:SF323">
    <property type="entry name" value="BLR3536 PROTEIN"/>
    <property type="match status" value="1"/>
</dbReference>
<dbReference type="Pfam" id="PF00501">
    <property type="entry name" value="AMP-binding"/>
    <property type="match status" value="1"/>
</dbReference>
<dbReference type="InterPro" id="IPR045851">
    <property type="entry name" value="AMP-bd_C_sf"/>
</dbReference>
<proteinExistence type="predicted"/>
<dbReference type="PROSITE" id="PS00455">
    <property type="entry name" value="AMP_BINDING"/>
    <property type="match status" value="1"/>
</dbReference>
<evidence type="ECO:0000313" key="3">
    <source>
        <dbReference type="EMBL" id="MFB9905631.1"/>
    </source>
</evidence>
<keyword evidence="4" id="KW-1185">Reference proteome</keyword>
<name>A0ABV5ZXN1_9PSEU</name>
<dbReference type="InterPro" id="IPR020845">
    <property type="entry name" value="AMP-binding_CS"/>
</dbReference>
<protein>
    <submittedName>
        <fullName evidence="3">AMP-binding protein</fullName>
    </submittedName>
</protein>
<dbReference type="EMBL" id="JBHLZU010000014">
    <property type="protein sequence ID" value="MFB9905631.1"/>
    <property type="molecule type" value="Genomic_DNA"/>
</dbReference>
<dbReference type="Pfam" id="PF13193">
    <property type="entry name" value="AMP-binding_C"/>
    <property type="match status" value="1"/>
</dbReference>